<comment type="subunit">
    <text evidence="9">Homotetramer.</text>
</comment>
<dbReference type="Pfam" id="PF24894">
    <property type="entry name" value="Hexapep_GlmU"/>
    <property type="match status" value="1"/>
</dbReference>
<evidence type="ECO:0000256" key="1">
    <source>
        <dbReference type="ARBA" id="ARBA00010443"/>
    </source>
</evidence>
<name>A0A106BVZ0_THIDE</name>
<evidence type="ECO:0000256" key="5">
    <source>
        <dbReference type="ARBA" id="ARBA00022741"/>
    </source>
</evidence>
<keyword evidence="4 9" id="KW-0548">Nucleotidyltransferase</keyword>
<evidence type="ECO:0000313" key="13">
    <source>
        <dbReference type="Proteomes" id="UP000064243"/>
    </source>
</evidence>
<feature type="domain" description="Nucleotidyl transferase" evidence="10">
    <location>
        <begin position="30"/>
        <end position="294"/>
    </location>
</feature>
<evidence type="ECO:0000256" key="3">
    <source>
        <dbReference type="ARBA" id="ARBA00022679"/>
    </source>
</evidence>
<feature type="site" description="Could play a key role in the communication between the regulatory and the substrate sites" evidence="9">
    <location>
        <position position="82"/>
    </location>
</feature>
<dbReference type="InterPro" id="IPR005835">
    <property type="entry name" value="NTP_transferase_dom"/>
</dbReference>
<dbReference type="Gene3D" id="2.160.10.10">
    <property type="entry name" value="Hexapeptide repeat proteins"/>
    <property type="match status" value="1"/>
</dbReference>
<dbReference type="AlphaFoldDB" id="A0A106BVZ0"/>
<comment type="function">
    <text evidence="9">Involved in the biosynthesis of ADP-glucose, a building block required for the elongation reactions to produce glycogen. Catalyzes the reaction between ATP and alpha-D-glucose 1-phosphate (G1P) to produce pyrophosphate and ADP-Glc.</text>
</comment>
<dbReference type="GO" id="GO:0008878">
    <property type="term" value="F:glucose-1-phosphate adenylyltransferase activity"/>
    <property type="evidence" value="ECO:0007669"/>
    <property type="project" value="UniProtKB-UniRule"/>
</dbReference>
<dbReference type="NCBIfam" id="TIGR02091">
    <property type="entry name" value="glgC"/>
    <property type="match status" value="1"/>
</dbReference>
<dbReference type="InterPro" id="IPR011004">
    <property type="entry name" value="Trimer_LpxA-like_sf"/>
</dbReference>
<keyword evidence="5 9" id="KW-0547">Nucleotide-binding</keyword>
<dbReference type="NCBIfam" id="NF001947">
    <property type="entry name" value="PRK00725.1"/>
    <property type="match status" value="1"/>
</dbReference>
<comment type="similarity">
    <text evidence="1 9">Belongs to the bacterial/plant glucose-1-phosphate adenylyltransferase family.</text>
</comment>
<feature type="domain" description="Glucose-1-phosphate adenylyltransferase/Bifunctional protein GlmU-like C-terminal hexapeptide" evidence="11">
    <location>
        <begin position="317"/>
        <end position="420"/>
    </location>
</feature>
<comment type="caution">
    <text evidence="12">The sequence shown here is derived from an EMBL/GenBank/DDBJ whole genome shotgun (WGS) entry which is preliminary data.</text>
</comment>
<dbReference type="InterPro" id="IPR005836">
    <property type="entry name" value="ADP_Glu_pyroP_CS"/>
</dbReference>
<evidence type="ECO:0000313" key="12">
    <source>
        <dbReference type="EMBL" id="KVW99593.1"/>
    </source>
</evidence>
<evidence type="ECO:0000256" key="7">
    <source>
        <dbReference type="ARBA" id="ARBA00023056"/>
    </source>
</evidence>
<dbReference type="PROSITE" id="PS00808">
    <property type="entry name" value="ADP_GLC_PYROPHOSPH_1"/>
    <property type="match status" value="1"/>
</dbReference>
<dbReference type="GO" id="GO:0005978">
    <property type="term" value="P:glycogen biosynthetic process"/>
    <property type="evidence" value="ECO:0007669"/>
    <property type="project" value="UniProtKB-UniRule"/>
</dbReference>
<dbReference type="PANTHER" id="PTHR43523:SF2">
    <property type="entry name" value="GLUCOSE-1-PHOSPHATE ADENYLYLTRANSFERASE"/>
    <property type="match status" value="1"/>
</dbReference>
<proteinExistence type="inferred from homology"/>
<dbReference type="NCBIfam" id="NF002023">
    <property type="entry name" value="PRK00844.1"/>
    <property type="match status" value="1"/>
</dbReference>
<dbReference type="PROSITE" id="PS00810">
    <property type="entry name" value="ADP_GLC_PYROPHOSPH_3"/>
    <property type="match status" value="1"/>
</dbReference>
<keyword evidence="6 9" id="KW-0067">ATP-binding</keyword>
<evidence type="ECO:0000256" key="9">
    <source>
        <dbReference type="HAMAP-Rule" id="MF_00624"/>
    </source>
</evidence>
<accession>A0A106BVZ0</accession>
<dbReference type="STRING" id="1123392.GCA_000376425_00140"/>
<dbReference type="SUPFAM" id="SSF51161">
    <property type="entry name" value="Trimeric LpxA-like enzymes"/>
    <property type="match status" value="1"/>
</dbReference>
<evidence type="ECO:0000256" key="8">
    <source>
        <dbReference type="ARBA" id="ARBA00023277"/>
    </source>
</evidence>
<dbReference type="InterPro" id="IPR029044">
    <property type="entry name" value="Nucleotide-diphossugar_trans"/>
</dbReference>
<feature type="binding site" evidence="9">
    <location>
        <begin position="202"/>
        <end position="203"/>
    </location>
    <ligand>
        <name>alpha-D-glucose 1-phosphate</name>
        <dbReference type="ChEBI" id="CHEBI:58601"/>
    </ligand>
</feature>
<comment type="pathway">
    <text evidence="9">Glycan biosynthesis; glycogen biosynthesis.</text>
</comment>
<keyword evidence="13" id="KW-1185">Reference proteome</keyword>
<dbReference type="PATRIC" id="fig|36861.3.peg.1984"/>
<keyword evidence="8 9" id="KW-0119">Carbohydrate metabolism</keyword>
<feature type="binding site" evidence="9">
    <location>
        <position position="122"/>
    </location>
    <ligand>
        <name>alpha-D-glucose 1-phosphate</name>
        <dbReference type="ChEBI" id="CHEBI:58601"/>
    </ligand>
</feature>
<dbReference type="CDD" id="cd04651">
    <property type="entry name" value="LbH_G1P_AT_C"/>
    <property type="match status" value="1"/>
</dbReference>
<feature type="binding site" evidence="9">
    <location>
        <position position="220"/>
    </location>
    <ligand>
        <name>alpha-D-glucose 1-phosphate</name>
        <dbReference type="ChEBI" id="CHEBI:58601"/>
    </ligand>
</feature>
<dbReference type="InterPro" id="IPR056818">
    <property type="entry name" value="GlmU/GlgC-like_hexapep"/>
</dbReference>
<keyword evidence="7 9" id="KW-0320">Glycogen biosynthesis</keyword>
<evidence type="ECO:0000256" key="2">
    <source>
        <dbReference type="ARBA" id="ARBA00022600"/>
    </source>
</evidence>
<dbReference type="EC" id="2.7.7.27" evidence="9"/>
<feature type="site" description="Could play a key role in the communication between the regulatory and the substrate sites" evidence="9">
    <location>
        <position position="121"/>
    </location>
</feature>
<sequence length="439" mass="49460">MTITKEEQTRLYRYYTEPKIATDLTRRTLALVLAGGEGSRLKDLTAWRAKPAVPIGGKYRIIDFTLSNCVNSGIRRIGVLTQYKSHSLIRHLQRAWGFMRAEIGEFVEILPAQQRTNKKEWYQGTADALFQNIDIMQRHRPEYVLVLGGDHVYTMDYSEMLLYHVQTGADFTVGSIEVPAGEASAFGVMTVDEDMRITRFTEKPAYPDSIPGKPGTTLVSMGIYIFSKDFLYKTLIADAGNPHSAHDFGKNIIPDSIAEARAMAFPFRNKDGLPAYWRDVGTLYSYWQTNMELCSVEPELNLYNRDWPIWTYQPQYPPAKFILDDEGRRGEAIDSLIAGGCILSGARVKRSVLFFATTVENYSHIKDSVILPKVSIGSHCRITRAIIDKGCVIEDGTVIGEDPVEDAKRFHVTKEGITLVTPAMLGQNLYARLKNDYDG</sequence>
<dbReference type="InterPro" id="IPR023049">
    <property type="entry name" value="GlgC_bac"/>
</dbReference>
<dbReference type="Pfam" id="PF00483">
    <property type="entry name" value="NTP_transferase"/>
    <property type="match status" value="1"/>
</dbReference>
<dbReference type="CDD" id="cd02508">
    <property type="entry name" value="ADP_Glucose_PP"/>
    <property type="match status" value="1"/>
</dbReference>
<keyword evidence="3 9" id="KW-0808">Transferase</keyword>
<dbReference type="RefSeq" id="WP_059751164.1">
    <property type="nucleotide sequence ID" value="NZ_LDUG01000003.1"/>
</dbReference>
<dbReference type="UniPathway" id="UPA00164"/>
<evidence type="ECO:0000256" key="6">
    <source>
        <dbReference type="ARBA" id="ARBA00022840"/>
    </source>
</evidence>
<organism evidence="12 13">
    <name type="scientific">Thiobacillus denitrificans</name>
    <dbReference type="NCBI Taxonomy" id="36861"/>
    <lineage>
        <taxon>Bacteria</taxon>
        <taxon>Pseudomonadati</taxon>
        <taxon>Pseudomonadota</taxon>
        <taxon>Betaproteobacteria</taxon>
        <taxon>Nitrosomonadales</taxon>
        <taxon>Thiobacillaceae</taxon>
        <taxon>Thiobacillus</taxon>
    </lineage>
</organism>
<reference evidence="12 13" key="1">
    <citation type="journal article" date="2015" name="Appl. Environ. Microbiol.">
        <title>Aerobic and Anaerobic Thiosulfate Oxidation by a Cold-Adapted, Subglacial Chemoautotroph.</title>
        <authorList>
            <person name="Harrold Z.R."/>
            <person name="Skidmore M.L."/>
            <person name="Hamilton T.L."/>
            <person name="Desch L."/>
            <person name="Amada K."/>
            <person name="van Gelder W."/>
            <person name="Glover K."/>
            <person name="Roden E.E."/>
            <person name="Boyd E.S."/>
        </authorList>
    </citation>
    <scope>NUCLEOTIDE SEQUENCE [LARGE SCALE GENOMIC DNA]</scope>
    <source>
        <strain evidence="12 13">RG</strain>
    </source>
</reference>
<gene>
    <name evidence="9 12" type="primary">glgC</name>
    <name evidence="12" type="ORF">ABW22_01295</name>
</gene>
<comment type="catalytic activity">
    <reaction evidence="9">
        <text>alpha-D-glucose 1-phosphate + ATP + H(+) = ADP-alpha-D-glucose + diphosphate</text>
        <dbReference type="Rhea" id="RHEA:12120"/>
        <dbReference type="ChEBI" id="CHEBI:15378"/>
        <dbReference type="ChEBI" id="CHEBI:30616"/>
        <dbReference type="ChEBI" id="CHEBI:33019"/>
        <dbReference type="ChEBI" id="CHEBI:57498"/>
        <dbReference type="ChEBI" id="CHEBI:58601"/>
        <dbReference type="EC" id="2.7.7.27"/>
    </reaction>
</comment>
<evidence type="ECO:0000259" key="10">
    <source>
        <dbReference type="Pfam" id="PF00483"/>
    </source>
</evidence>
<evidence type="ECO:0000256" key="4">
    <source>
        <dbReference type="ARBA" id="ARBA00022695"/>
    </source>
</evidence>
<protein>
    <recommendedName>
        <fullName evidence="9">Glucose-1-phosphate adenylyltransferase</fullName>
        <ecNumber evidence="9">2.7.7.27</ecNumber>
    </recommendedName>
    <alternativeName>
        <fullName evidence="9">ADP-glucose pyrophosphorylase</fullName>
        <shortName evidence="9">ADPGlc PPase</shortName>
    </alternativeName>
    <alternativeName>
        <fullName evidence="9">ADP-glucose synthase</fullName>
    </alternativeName>
</protein>
<dbReference type="Gene3D" id="3.90.550.10">
    <property type="entry name" value="Spore Coat Polysaccharide Biosynthesis Protein SpsA, Chain A"/>
    <property type="match status" value="1"/>
</dbReference>
<dbReference type="PROSITE" id="PS00809">
    <property type="entry name" value="ADP_GLC_PYROPHOSPH_2"/>
    <property type="match status" value="1"/>
</dbReference>
<evidence type="ECO:0000259" key="11">
    <source>
        <dbReference type="Pfam" id="PF24894"/>
    </source>
</evidence>
<dbReference type="HAMAP" id="MF_00624">
    <property type="entry name" value="GlgC"/>
    <property type="match status" value="1"/>
</dbReference>
<dbReference type="EMBL" id="LDUG01000003">
    <property type="protein sequence ID" value="KVW99593.1"/>
    <property type="molecule type" value="Genomic_DNA"/>
</dbReference>
<dbReference type="Proteomes" id="UP000064243">
    <property type="component" value="Unassembled WGS sequence"/>
</dbReference>
<dbReference type="InterPro" id="IPR011831">
    <property type="entry name" value="ADP-Glc_PPase"/>
</dbReference>
<dbReference type="SUPFAM" id="SSF53448">
    <property type="entry name" value="Nucleotide-diphospho-sugar transferases"/>
    <property type="match status" value="1"/>
</dbReference>
<dbReference type="PANTHER" id="PTHR43523">
    <property type="entry name" value="GLUCOSE-1-PHOSPHATE ADENYLYLTRANSFERASE-RELATED"/>
    <property type="match status" value="1"/>
</dbReference>
<feature type="binding site" evidence="9">
    <location>
        <position position="187"/>
    </location>
    <ligand>
        <name>alpha-D-glucose 1-phosphate</name>
        <dbReference type="ChEBI" id="CHEBI:58601"/>
    </ligand>
</feature>
<dbReference type="OrthoDB" id="9801810at2"/>
<dbReference type="GO" id="GO:0005524">
    <property type="term" value="F:ATP binding"/>
    <property type="evidence" value="ECO:0007669"/>
    <property type="project" value="UniProtKB-KW"/>
</dbReference>
<keyword evidence="2 9" id="KW-0321">Glycogen metabolism</keyword>